<organism evidence="4 5">
    <name type="scientific">Paenibacillus allorhizoplanae</name>
    <dbReference type="NCBI Taxonomy" id="2905648"/>
    <lineage>
        <taxon>Bacteria</taxon>
        <taxon>Bacillati</taxon>
        <taxon>Bacillota</taxon>
        <taxon>Bacilli</taxon>
        <taxon>Bacillales</taxon>
        <taxon>Paenibacillaceae</taxon>
        <taxon>Paenibacillus</taxon>
    </lineage>
</organism>
<reference evidence="4" key="1">
    <citation type="submission" date="2022-01" db="EMBL/GenBank/DDBJ databases">
        <authorList>
            <person name="Criscuolo A."/>
        </authorList>
    </citation>
    <scope>NUCLEOTIDE SEQUENCE</scope>
    <source>
        <strain evidence="4">CIP111891</strain>
    </source>
</reference>
<proteinExistence type="predicted"/>
<gene>
    <name evidence="4" type="ORF">PAECIP111891_04341</name>
</gene>
<dbReference type="InterPro" id="IPR001119">
    <property type="entry name" value="SLH_dom"/>
</dbReference>
<keyword evidence="5" id="KW-1185">Reference proteome</keyword>
<name>A0ABN8GXB8_9BACL</name>
<dbReference type="RefSeq" id="WP_236290447.1">
    <property type="nucleotide sequence ID" value="NZ_CAKMMW010000014.1"/>
</dbReference>
<keyword evidence="1 2" id="KW-0732">Signal</keyword>
<dbReference type="Proteomes" id="UP000838821">
    <property type="component" value="Unassembled WGS sequence"/>
</dbReference>
<dbReference type="InterPro" id="IPR014755">
    <property type="entry name" value="Cu-Rt/internalin_Ig-like"/>
</dbReference>
<evidence type="ECO:0000313" key="5">
    <source>
        <dbReference type="Proteomes" id="UP000838821"/>
    </source>
</evidence>
<feature type="domain" description="SLH" evidence="3">
    <location>
        <begin position="93"/>
        <end position="156"/>
    </location>
</feature>
<dbReference type="EMBL" id="CAKMMW010000014">
    <property type="protein sequence ID" value="CAH1215936.1"/>
    <property type="molecule type" value="Genomic_DNA"/>
</dbReference>
<dbReference type="SUPFAM" id="SSF49373">
    <property type="entry name" value="Invasin/intimin cell-adhesion fragments"/>
    <property type="match status" value="1"/>
</dbReference>
<evidence type="ECO:0000313" key="4">
    <source>
        <dbReference type="EMBL" id="CAH1215936.1"/>
    </source>
</evidence>
<evidence type="ECO:0000259" key="3">
    <source>
        <dbReference type="PROSITE" id="PS51272"/>
    </source>
</evidence>
<comment type="caution">
    <text evidence="4">The sequence shown here is derived from an EMBL/GenBank/DDBJ whole genome shotgun (WGS) entry which is preliminary data.</text>
</comment>
<dbReference type="InterPro" id="IPR008964">
    <property type="entry name" value="Invasin/intimin_cell_adhesion"/>
</dbReference>
<feature type="chain" id="PRO_5046221728" description="SLH domain-containing protein" evidence="2">
    <location>
        <begin position="25"/>
        <end position="962"/>
    </location>
</feature>
<dbReference type="Gene3D" id="2.60.40.1220">
    <property type="match status" value="1"/>
</dbReference>
<dbReference type="Pfam" id="PF00395">
    <property type="entry name" value="SLH"/>
    <property type="match status" value="2"/>
</dbReference>
<dbReference type="PROSITE" id="PS51272">
    <property type="entry name" value="SLH"/>
    <property type="match status" value="2"/>
</dbReference>
<evidence type="ECO:0000256" key="1">
    <source>
        <dbReference type="ARBA" id="ARBA00022729"/>
    </source>
</evidence>
<protein>
    <recommendedName>
        <fullName evidence="3">SLH domain-containing protein</fullName>
    </recommendedName>
</protein>
<accession>A0ABN8GXB8</accession>
<evidence type="ECO:0000256" key="2">
    <source>
        <dbReference type="SAM" id="SignalP"/>
    </source>
</evidence>
<feature type="domain" description="SLH" evidence="3">
    <location>
        <begin position="26"/>
        <end position="90"/>
    </location>
</feature>
<feature type="signal peptide" evidence="2">
    <location>
        <begin position="1"/>
        <end position="24"/>
    </location>
</feature>
<sequence>MKKTLSVVLTSAMALSMFSSVAFGKTSADFTDLKDLDAATKAKFDAMISAEIFDGVSDTTFGLKEEMNRAQFAKVAALIMGLEVNKDLKTSSFTDVSVTDPANGYALPYIEALKTANVTDGYAEGQYNPAGKVTKEQLATFLVRVLGKDAEAKALTGTDKTVSGWAQGYVAEALALKVLANNTDGTFGGMTNATRDLLVTGAYEAKQQYVPAGQVSLTEAKATGVQQVTVTFNKPVDTAKATVALTKGTTSVATTAKFADDKKSVVLTLTNVKVTEGNYTATLSGLDAANVAKATATFTAENEKVTKLSFVNASDVVPQVEDFIIQLKAENQYGENATLNGGNYSVFGYTGTITRNADNGYLELKVDTSDKTKYPTEIGVLPITVSLNQSAVTVSKTFKIGTEQRVSKIELGKATYENGKTALSSEGDKVTYDITRYDQYGYKVVEDASASITPVITPSDMNILDKKVEDNKVVVTVATGKKVDKTGDYTVTYYEGGASATATVSLKAGSVPTKLEFGTYNGVVAEGDTNAKYIPITAYDADGKALSAQAIVDNASSINFTVSGATVATGTDVTSNGIVKYGENKGKLKLSSIQAKERGVVYLYMSIYNANVQTQAQLPLTVVAARTPESVVLSGSEPTTKALVDATTTFKVLVKDQYGETLDAVPTGYEVNVNVDGASSAVTVDSAAQATGDNFKTDLKTKLNDKEITFTADSLGKTTVKVAITKGGQEVAPALKRTVEVVNNTDLTYKAKAISDVFAITTNEVAKTGDFANGAVSKFAKAVDVTVTDKSGNTVAVPSSLKAVKTAYTSDSNIATVTTDGKVLGQRVGTATITAVVLKANGETQDFTYTVNVKADAPTVATLTADANATYSASKTVAQMLNVKAVDNYGTEYKFNTDTNVNEVSKYKEFLGVQYIISDVQGGGTVQYDPSTDKITTGGTVNEFVVKTIASNGKTTTTLVTK</sequence>